<dbReference type="AlphaFoldDB" id="A0AAN9FCF9"/>
<sequence>MDDVTMKATENKVGGANEEASLRDNVLDVENYYLNKSKEIFNRKVGGNHRKSYPKPKLYSSKVLERSLGSVAIP</sequence>
<keyword evidence="3" id="KW-1185">Reference proteome</keyword>
<proteinExistence type="predicted"/>
<dbReference type="EMBL" id="JAYKXN010000007">
    <property type="protein sequence ID" value="KAK7271591.1"/>
    <property type="molecule type" value="Genomic_DNA"/>
</dbReference>
<evidence type="ECO:0000256" key="1">
    <source>
        <dbReference type="SAM" id="MobiDB-lite"/>
    </source>
</evidence>
<comment type="caution">
    <text evidence="2">The sequence shown here is derived from an EMBL/GenBank/DDBJ whole genome shotgun (WGS) entry which is preliminary data.</text>
</comment>
<gene>
    <name evidence="2" type="ORF">RJT34_27625</name>
</gene>
<protein>
    <submittedName>
        <fullName evidence="2">Uncharacterized protein</fullName>
    </submittedName>
</protein>
<accession>A0AAN9FCF9</accession>
<name>A0AAN9FCF9_CLITE</name>
<organism evidence="2 3">
    <name type="scientific">Clitoria ternatea</name>
    <name type="common">Butterfly pea</name>
    <dbReference type="NCBI Taxonomy" id="43366"/>
    <lineage>
        <taxon>Eukaryota</taxon>
        <taxon>Viridiplantae</taxon>
        <taxon>Streptophyta</taxon>
        <taxon>Embryophyta</taxon>
        <taxon>Tracheophyta</taxon>
        <taxon>Spermatophyta</taxon>
        <taxon>Magnoliopsida</taxon>
        <taxon>eudicotyledons</taxon>
        <taxon>Gunneridae</taxon>
        <taxon>Pentapetalae</taxon>
        <taxon>rosids</taxon>
        <taxon>fabids</taxon>
        <taxon>Fabales</taxon>
        <taxon>Fabaceae</taxon>
        <taxon>Papilionoideae</taxon>
        <taxon>50 kb inversion clade</taxon>
        <taxon>NPAAA clade</taxon>
        <taxon>indigoferoid/millettioid clade</taxon>
        <taxon>Phaseoleae</taxon>
        <taxon>Clitoria</taxon>
    </lineage>
</organism>
<evidence type="ECO:0000313" key="3">
    <source>
        <dbReference type="Proteomes" id="UP001359559"/>
    </source>
</evidence>
<feature type="region of interest" description="Disordered" evidence="1">
    <location>
        <begin position="1"/>
        <end position="20"/>
    </location>
</feature>
<dbReference type="Proteomes" id="UP001359559">
    <property type="component" value="Unassembled WGS sequence"/>
</dbReference>
<evidence type="ECO:0000313" key="2">
    <source>
        <dbReference type="EMBL" id="KAK7271591.1"/>
    </source>
</evidence>
<reference evidence="2 3" key="1">
    <citation type="submission" date="2024-01" db="EMBL/GenBank/DDBJ databases">
        <title>The genomes of 5 underutilized Papilionoideae crops provide insights into root nodulation and disease resistance.</title>
        <authorList>
            <person name="Yuan L."/>
        </authorList>
    </citation>
    <scope>NUCLEOTIDE SEQUENCE [LARGE SCALE GENOMIC DNA]</scope>
    <source>
        <strain evidence="2">LY-2023</strain>
        <tissue evidence="2">Leaf</tissue>
    </source>
</reference>